<dbReference type="SMART" id="SM00354">
    <property type="entry name" value="HTH_LACI"/>
    <property type="match status" value="1"/>
</dbReference>
<evidence type="ECO:0000256" key="3">
    <source>
        <dbReference type="ARBA" id="ARBA00023163"/>
    </source>
</evidence>
<dbReference type="GO" id="GO:0003700">
    <property type="term" value="F:DNA-binding transcription factor activity"/>
    <property type="evidence" value="ECO:0007669"/>
    <property type="project" value="TreeGrafter"/>
</dbReference>
<dbReference type="RefSeq" id="WP_190931726.1">
    <property type="nucleotide sequence ID" value="NZ_JACXJA010000052.1"/>
</dbReference>
<proteinExistence type="predicted"/>
<evidence type="ECO:0000259" key="4">
    <source>
        <dbReference type="PROSITE" id="PS50932"/>
    </source>
</evidence>
<dbReference type="InterPro" id="IPR000843">
    <property type="entry name" value="HTH_LacI"/>
</dbReference>
<dbReference type="Proteomes" id="UP000639396">
    <property type="component" value="Unassembled WGS sequence"/>
</dbReference>
<dbReference type="InterPro" id="IPR046335">
    <property type="entry name" value="LacI/GalR-like_sensor"/>
</dbReference>
<dbReference type="SUPFAM" id="SSF53822">
    <property type="entry name" value="Periplasmic binding protein-like I"/>
    <property type="match status" value="1"/>
</dbReference>
<feature type="domain" description="HTH lacI-type" evidence="4">
    <location>
        <begin position="3"/>
        <end position="57"/>
    </location>
</feature>
<dbReference type="PANTHER" id="PTHR30146">
    <property type="entry name" value="LACI-RELATED TRANSCRIPTIONAL REPRESSOR"/>
    <property type="match status" value="1"/>
</dbReference>
<keyword evidence="1" id="KW-0805">Transcription regulation</keyword>
<evidence type="ECO:0000313" key="6">
    <source>
        <dbReference type="Proteomes" id="UP000639396"/>
    </source>
</evidence>
<dbReference type="InterPro" id="IPR028082">
    <property type="entry name" value="Peripla_BP_I"/>
</dbReference>
<dbReference type="InterPro" id="IPR010982">
    <property type="entry name" value="Lambda_DNA-bd_dom_sf"/>
</dbReference>
<evidence type="ECO:0000313" key="5">
    <source>
        <dbReference type="EMBL" id="MBD2866109.1"/>
    </source>
</evidence>
<dbReference type="AlphaFoldDB" id="A0A927CEQ0"/>
<reference evidence="5" key="1">
    <citation type="submission" date="2020-09" db="EMBL/GenBank/DDBJ databases">
        <title>A novel bacterium of genus Paenibacillus, isolated from South China Sea.</title>
        <authorList>
            <person name="Huang H."/>
            <person name="Mo K."/>
            <person name="Hu Y."/>
        </authorList>
    </citation>
    <scope>NUCLEOTIDE SEQUENCE</scope>
    <source>
        <strain evidence="5">IB182363</strain>
    </source>
</reference>
<dbReference type="PANTHER" id="PTHR30146:SF120">
    <property type="entry name" value="ALANINE RACEMASE"/>
    <property type="match status" value="1"/>
</dbReference>
<keyword evidence="2 5" id="KW-0238">DNA-binding</keyword>
<dbReference type="GO" id="GO:0000976">
    <property type="term" value="F:transcription cis-regulatory region binding"/>
    <property type="evidence" value="ECO:0007669"/>
    <property type="project" value="TreeGrafter"/>
</dbReference>
<sequence length="340" mass="38074">MSYTLESIAKLSGVSRGTVSRVINNQPGVKPAVRERVLGVIAETGYVPNPQARSLAGGRTENIGVVVFGNSPLFLSHHLFFEVLQGIQSHSTLNAYDLVLFSNRSDRDAEYWKRIGDKRKVDGLIIMGERIQESYLQYYYERDIPFVLVGKRLSDNIPLFCVTSDYRKGAYEGTKHLLDQGQRKIVLIRGLLNTYHENERYAGYVQALEEAGLGPDESLMLYGQAEKQTAYAEMSRLLEGGVTFDGVFSGNDLMAFGASEAMKERGLRIPQDVAVVGYDDIEAAQYFAPPLTSVRQDKRRIGQEATQLLMKLLHNQIDRSVPSDIIIDSRLVIRDSSQSR</sequence>
<comment type="caution">
    <text evidence="5">The sequence shown here is derived from an EMBL/GenBank/DDBJ whole genome shotgun (WGS) entry which is preliminary data.</text>
</comment>
<dbReference type="SUPFAM" id="SSF47413">
    <property type="entry name" value="lambda repressor-like DNA-binding domains"/>
    <property type="match status" value="1"/>
</dbReference>
<protein>
    <submittedName>
        <fullName evidence="5">LacI family DNA-binding transcriptional regulator</fullName>
    </submittedName>
</protein>
<gene>
    <name evidence="5" type="ORF">IDH45_29400</name>
</gene>
<evidence type="ECO:0000256" key="2">
    <source>
        <dbReference type="ARBA" id="ARBA00023125"/>
    </source>
</evidence>
<name>A0A927CEQ0_9BACL</name>
<accession>A0A927CEQ0</accession>
<dbReference type="EMBL" id="JACXJA010000052">
    <property type="protein sequence ID" value="MBD2866109.1"/>
    <property type="molecule type" value="Genomic_DNA"/>
</dbReference>
<dbReference type="Gene3D" id="3.40.50.2300">
    <property type="match status" value="2"/>
</dbReference>
<dbReference type="PROSITE" id="PS50932">
    <property type="entry name" value="HTH_LACI_2"/>
    <property type="match status" value="1"/>
</dbReference>
<dbReference type="Pfam" id="PF00356">
    <property type="entry name" value="LacI"/>
    <property type="match status" value="1"/>
</dbReference>
<dbReference type="CDD" id="cd06267">
    <property type="entry name" value="PBP1_LacI_sugar_binding-like"/>
    <property type="match status" value="1"/>
</dbReference>
<dbReference type="Pfam" id="PF13377">
    <property type="entry name" value="Peripla_BP_3"/>
    <property type="match status" value="1"/>
</dbReference>
<dbReference type="CDD" id="cd01392">
    <property type="entry name" value="HTH_LacI"/>
    <property type="match status" value="1"/>
</dbReference>
<keyword evidence="3" id="KW-0804">Transcription</keyword>
<organism evidence="5 6">
    <name type="scientific">Paenibacillus oceani</name>
    <dbReference type="NCBI Taxonomy" id="2772510"/>
    <lineage>
        <taxon>Bacteria</taxon>
        <taxon>Bacillati</taxon>
        <taxon>Bacillota</taxon>
        <taxon>Bacilli</taxon>
        <taxon>Bacillales</taxon>
        <taxon>Paenibacillaceae</taxon>
        <taxon>Paenibacillus</taxon>
    </lineage>
</organism>
<dbReference type="Gene3D" id="1.10.260.40">
    <property type="entry name" value="lambda repressor-like DNA-binding domains"/>
    <property type="match status" value="1"/>
</dbReference>
<keyword evidence="6" id="KW-1185">Reference proteome</keyword>
<evidence type="ECO:0000256" key="1">
    <source>
        <dbReference type="ARBA" id="ARBA00023015"/>
    </source>
</evidence>